<name>A0A9W9IQF0_9EURO</name>
<keyword evidence="3" id="KW-1185">Reference proteome</keyword>
<organism evidence="2 3">
    <name type="scientific">Penicillium capsulatum</name>
    <dbReference type="NCBI Taxonomy" id="69766"/>
    <lineage>
        <taxon>Eukaryota</taxon>
        <taxon>Fungi</taxon>
        <taxon>Dikarya</taxon>
        <taxon>Ascomycota</taxon>
        <taxon>Pezizomycotina</taxon>
        <taxon>Eurotiomycetes</taxon>
        <taxon>Eurotiomycetidae</taxon>
        <taxon>Eurotiales</taxon>
        <taxon>Aspergillaceae</taxon>
        <taxon>Penicillium</taxon>
    </lineage>
</organism>
<accession>A0A9W9IQF0</accession>
<sequence>MPKKASTGPEKGEEATVGLKSDLKTLQQLTSSAEAAKRHRDDSKHERAERKLHEAFEAMAKSQGDKNEKGK</sequence>
<protein>
    <submittedName>
        <fullName evidence="2">Uncharacterized protein</fullName>
    </submittedName>
</protein>
<evidence type="ECO:0000313" key="3">
    <source>
        <dbReference type="Proteomes" id="UP001146351"/>
    </source>
</evidence>
<feature type="compositionally biased region" description="Polar residues" evidence="1">
    <location>
        <begin position="24"/>
        <end position="33"/>
    </location>
</feature>
<reference evidence="2" key="2">
    <citation type="journal article" date="2023" name="IMA Fungus">
        <title>Comparative genomic study of the Penicillium genus elucidates a diverse pangenome and 15 lateral gene transfer events.</title>
        <authorList>
            <person name="Petersen C."/>
            <person name="Sorensen T."/>
            <person name="Nielsen M.R."/>
            <person name="Sondergaard T.E."/>
            <person name="Sorensen J.L."/>
            <person name="Fitzpatrick D.A."/>
            <person name="Frisvad J.C."/>
            <person name="Nielsen K.L."/>
        </authorList>
    </citation>
    <scope>NUCLEOTIDE SEQUENCE</scope>
    <source>
        <strain evidence="2">IBT 21917</strain>
    </source>
</reference>
<reference evidence="2" key="1">
    <citation type="submission" date="2022-11" db="EMBL/GenBank/DDBJ databases">
        <authorList>
            <person name="Petersen C."/>
        </authorList>
    </citation>
    <scope>NUCLEOTIDE SEQUENCE</scope>
    <source>
        <strain evidence="2">IBT 21917</strain>
    </source>
</reference>
<dbReference type="Proteomes" id="UP001146351">
    <property type="component" value="Unassembled WGS sequence"/>
</dbReference>
<gene>
    <name evidence="2" type="ORF">N7492_000900</name>
</gene>
<comment type="caution">
    <text evidence="2">The sequence shown here is derived from an EMBL/GenBank/DDBJ whole genome shotgun (WGS) entry which is preliminary data.</text>
</comment>
<dbReference type="OrthoDB" id="4507903at2759"/>
<evidence type="ECO:0000313" key="2">
    <source>
        <dbReference type="EMBL" id="KAJ5183284.1"/>
    </source>
</evidence>
<proteinExistence type="predicted"/>
<dbReference type="EMBL" id="JAPQKO010000001">
    <property type="protein sequence ID" value="KAJ5183284.1"/>
    <property type="molecule type" value="Genomic_DNA"/>
</dbReference>
<feature type="region of interest" description="Disordered" evidence="1">
    <location>
        <begin position="1"/>
        <end position="49"/>
    </location>
</feature>
<feature type="compositionally biased region" description="Basic and acidic residues" evidence="1">
    <location>
        <begin position="35"/>
        <end position="49"/>
    </location>
</feature>
<dbReference type="AlphaFoldDB" id="A0A9W9IQF0"/>
<evidence type="ECO:0000256" key="1">
    <source>
        <dbReference type="SAM" id="MobiDB-lite"/>
    </source>
</evidence>